<reference evidence="1 2" key="1">
    <citation type="submission" date="2019-01" db="EMBL/GenBank/DDBJ databases">
        <title>Muriicola soli sp. nov., isolated from soil.</title>
        <authorList>
            <person name="Kang H.J."/>
            <person name="Kim S.B."/>
        </authorList>
    </citation>
    <scope>NUCLEOTIDE SEQUENCE [LARGE SCALE GENOMIC DNA]</scope>
    <source>
        <strain evidence="1 2">MMS17-SY002</strain>
    </source>
</reference>
<dbReference type="OrthoDB" id="1449691at2"/>
<sequence>MIVVNLDVTKMKNLFLLFVLISNVNFSQTKEETIEWLNLKLESYGDNSFMGTYQVEIKDDSDWGEILVFTKKSWNPLLEKSTYDYYSFLPRVISAVNLSGKNRTNNTLDIFIISNSKSIYVHKEEEFISEIGIHMKNGHNEMTERIQKGFIHLLKLMGNEINPKKDFFKD</sequence>
<evidence type="ECO:0000313" key="1">
    <source>
        <dbReference type="EMBL" id="QBA63193.1"/>
    </source>
</evidence>
<dbReference type="RefSeq" id="WP_129601945.1">
    <property type="nucleotide sequence ID" value="NZ_CP035544.1"/>
</dbReference>
<protein>
    <submittedName>
        <fullName evidence="1">Uncharacterized protein</fullName>
    </submittedName>
</protein>
<dbReference type="AlphaFoldDB" id="A0A411E6P2"/>
<dbReference type="KEGG" id="mur:EQY75_00650"/>
<dbReference type="Proteomes" id="UP000290889">
    <property type="component" value="Chromosome"/>
</dbReference>
<evidence type="ECO:0000313" key="2">
    <source>
        <dbReference type="Proteomes" id="UP000290889"/>
    </source>
</evidence>
<gene>
    <name evidence="1" type="ORF">EQY75_00650</name>
</gene>
<keyword evidence="2" id="KW-1185">Reference proteome</keyword>
<organism evidence="1 2">
    <name type="scientific">Muriicola soli</name>
    <dbReference type="NCBI Taxonomy" id="2507538"/>
    <lineage>
        <taxon>Bacteria</taxon>
        <taxon>Pseudomonadati</taxon>
        <taxon>Bacteroidota</taxon>
        <taxon>Flavobacteriia</taxon>
        <taxon>Flavobacteriales</taxon>
        <taxon>Flavobacteriaceae</taxon>
        <taxon>Muriicola</taxon>
    </lineage>
</organism>
<name>A0A411E6P2_9FLAO</name>
<proteinExistence type="predicted"/>
<accession>A0A411E6P2</accession>
<dbReference type="EMBL" id="CP035544">
    <property type="protein sequence ID" value="QBA63193.1"/>
    <property type="molecule type" value="Genomic_DNA"/>
</dbReference>